<reference evidence="1" key="1">
    <citation type="submission" date="2021-03" db="EMBL/GenBank/DDBJ databases">
        <title>Whole genome shotgun sequence of Actinoplanes consettensis NBRC 14913.</title>
        <authorList>
            <person name="Komaki H."/>
            <person name="Tamura T."/>
        </authorList>
    </citation>
    <scope>NUCLEOTIDE SEQUENCE</scope>
    <source>
        <strain evidence="1">NBRC 14913</strain>
    </source>
</reference>
<organism evidence="1 2">
    <name type="scientific">Winogradskya consettensis</name>
    <dbReference type="NCBI Taxonomy" id="113560"/>
    <lineage>
        <taxon>Bacteria</taxon>
        <taxon>Bacillati</taxon>
        <taxon>Actinomycetota</taxon>
        <taxon>Actinomycetes</taxon>
        <taxon>Micromonosporales</taxon>
        <taxon>Micromonosporaceae</taxon>
        <taxon>Winogradskya</taxon>
    </lineage>
</organism>
<dbReference type="AlphaFoldDB" id="A0A919SZW4"/>
<accession>A0A919SZW4</accession>
<keyword evidence="2" id="KW-1185">Reference proteome</keyword>
<evidence type="ECO:0000313" key="1">
    <source>
        <dbReference type="EMBL" id="GIM80417.1"/>
    </source>
</evidence>
<proteinExistence type="predicted"/>
<dbReference type="Gene3D" id="2.60.40.2700">
    <property type="match status" value="2"/>
</dbReference>
<sequence>MLGCGAVVGLGGTPALAAEGSPTGLTTAGQACVTTAPGPFLSPGRLNDAQAVLLRGEYDASVWSDDSTADFQVWDVTEPDQPQDWSDRGGASDGHLLVQLEDPSRQLDGVTYGWKVRLVDGAASSPWSDTCYYTVDRSGGAAPAVTSAEYPPGDWDNAHGEIGTPGSFTFTPADDDAVSYKYGFYADNVSEPEQTIPAPRLGGPVTINWAPRAADYNSLTVYAIDRAGNYSERQDYTFYVRETRPSVFSAAYQESAGYGDLKYNVGVPGEFDFDSNVPDTTSFVWHIDQDGPSGTADADSEGNAAVMIAPAKAGYQTLYVRSVARDGAPHPERAYRFYVDNAPQVTGDINKSVTIGSSLKFHLAPRTGDVTAYVYWNEDSSSHESAKITIPADGAGAADLTWVADNTTENTNGVRVQARSADGTLSEARWLPISVWGAAPTVNRTGGTVVGSTATISVRTEMANVKEYEAVLNHDDATRQIVPAAADGTATFKFTPTKAQYTFVTVVARNAAGVHTDEGSTGWSVTDGPAVTSADFPASGSGKMTAGTFTFKAQQAGATTFVYSIDGTDQFQVEVPVGADGTATTAAWTPETSGSYSLHVTSRTSNGTRSSETYYSFTVAADPVTVTSVSPGTVAPGGVRTLTVTGSGFQKANYTALHTSDGSYVSGTITGISADRKTLTAEYDLTGAALGAASLDVQPDGYNSPVTLANAFTIANQSTPLKVVTAPVITGTAAVGSTLKSSTGTFTPAASAYTYQWAAGGTAISGATGSSYVVKPADLGKKISVSVTATKNGYLPATEKSAATAVVAKGPAAVNTVLPKITGTAKVGSTLNSSAGTWKPAPTSYRYEWRAGSTLLGTTASLKLTTAMQGKKIAVTAIAIQAGYEDGKATSTTVTVTK</sequence>
<dbReference type="RefSeq" id="WP_213001527.1">
    <property type="nucleotide sequence ID" value="NZ_BAAATW010000001.1"/>
</dbReference>
<evidence type="ECO:0000313" key="2">
    <source>
        <dbReference type="Proteomes" id="UP000680865"/>
    </source>
</evidence>
<dbReference type="Proteomes" id="UP000680865">
    <property type="component" value="Unassembled WGS sequence"/>
</dbReference>
<name>A0A919SZW4_9ACTN</name>
<protein>
    <recommendedName>
        <fullName evidence="3">IPT/TIG domain-containing protein</fullName>
    </recommendedName>
</protein>
<dbReference type="EMBL" id="BOQP01000043">
    <property type="protein sequence ID" value="GIM80417.1"/>
    <property type="molecule type" value="Genomic_DNA"/>
</dbReference>
<evidence type="ECO:0008006" key="3">
    <source>
        <dbReference type="Google" id="ProtNLM"/>
    </source>
</evidence>
<comment type="caution">
    <text evidence="1">The sequence shown here is derived from an EMBL/GenBank/DDBJ whole genome shotgun (WGS) entry which is preliminary data.</text>
</comment>
<gene>
    <name evidence="1" type="ORF">Aco04nite_70620</name>
</gene>